<feature type="transmembrane region" description="Helical" evidence="2">
    <location>
        <begin position="20"/>
        <end position="37"/>
    </location>
</feature>
<accession>A0A9Q0DRE0</accession>
<feature type="region of interest" description="Disordered" evidence="1">
    <location>
        <begin position="44"/>
        <end position="65"/>
    </location>
</feature>
<keyword evidence="2" id="KW-0472">Membrane</keyword>
<keyword evidence="2" id="KW-0812">Transmembrane</keyword>
<gene>
    <name evidence="3" type="ORF">NHX12_005839</name>
</gene>
<keyword evidence="2" id="KW-1133">Transmembrane helix</keyword>
<proteinExistence type="predicted"/>
<protein>
    <submittedName>
        <fullName evidence="3">Uncharacterized protein</fullName>
    </submittedName>
</protein>
<reference evidence="3" key="1">
    <citation type="submission" date="2022-07" db="EMBL/GenBank/DDBJ databases">
        <title>Chromosome-level genome of Muraenolepis orangiensis.</title>
        <authorList>
            <person name="Kim J."/>
        </authorList>
    </citation>
    <scope>NUCLEOTIDE SEQUENCE</scope>
    <source>
        <strain evidence="3">KU_S4_2022</strain>
        <tissue evidence="3">Muscle</tissue>
    </source>
</reference>
<evidence type="ECO:0000256" key="1">
    <source>
        <dbReference type="SAM" id="MobiDB-lite"/>
    </source>
</evidence>
<comment type="caution">
    <text evidence="3">The sequence shown here is derived from an EMBL/GenBank/DDBJ whole genome shotgun (WGS) entry which is preliminary data.</text>
</comment>
<sequence>MDKVVDEYPEFNSRLLQVQLATYETAQMLLALFGKWCQRRRRGQTAMSAVGPSPPVPMTASPTSLDEAWQQDSRTTGYEHTADSGLMVLLF</sequence>
<evidence type="ECO:0000313" key="4">
    <source>
        <dbReference type="Proteomes" id="UP001148018"/>
    </source>
</evidence>
<organism evidence="3 4">
    <name type="scientific">Muraenolepis orangiensis</name>
    <name type="common">Patagonian moray cod</name>
    <dbReference type="NCBI Taxonomy" id="630683"/>
    <lineage>
        <taxon>Eukaryota</taxon>
        <taxon>Metazoa</taxon>
        <taxon>Chordata</taxon>
        <taxon>Craniata</taxon>
        <taxon>Vertebrata</taxon>
        <taxon>Euteleostomi</taxon>
        <taxon>Actinopterygii</taxon>
        <taxon>Neopterygii</taxon>
        <taxon>Teleostei</taxon>
        <taxon>Neoteleostei</taxon>
        <taxon>Acanthomorphata</taxon>
        <taxon>Zeiogadaria</taxon>
        <taxon>Gadariae</taxon>
        <taxon>Gadiformes</taxon>
        <taxon>Muraenolepidoidei</taxon>
        <taxon>Muraenolepididae</taxon>
        <taxon>Muraenolepis</taxon>
    </lineage>
</organism>
<name>A0A9Q0DRE0_9TELE</name>
<evidence type="ECO:0000313" key="3">
    <source>
        <dbReference type="EMBL" id="KAJ3593505.1"/>
    </source>
</evidence>
<evidence type="ECO:0000256" key="2">
    <source>
        <dbReference type="SAM" id="Phobius"/>
    </source>
</evidence>
<dbReference type="Proteomes" id="UP001148018">
    <property type="component" value="Unassembled WGS sequence"/>
</dbReference>
<keyword evidence="4" id="KW-1185">Reference proteome</keyword>
<dbReference type="EMBL" id="JANIIK010000112">
    <property type="protein sequence ID" value="KAJ3593505.1"/>
    <property type="molecule type" value="Genomic_DNA"/>
</dbReference>
<dbReference type="AlphaFoldDB" id="A0A9Q0DRE0"/>